<dbReference type="EMBL" id="JACQMJ010000004">
    <property type="protein sequence ID" value="MBI4132068.1"/>
    <property type="molecule type" value="Genomic_DNA"/>
</dbReference>
<accession>A0A932YXK4</accession>
<evidence type="ECO:0000313" key="1">
    <source>
        <dbReference type="EMBL" id="MBI4132068.1"/>
    </source>
</evidence>
<organism evidence="1 2">
    <name type="scientific">Candidatus Sungiibacteriota bacterium</name>
    <dbReference type="NCBI Taxonomy" id="2750080"/>
    <lineage>
        <taxon>Bacteria</taxon>
        <taxon>Candidatus Sungiibacteriota</taxon>
    </lineage>
</organism>
<dbReference type="Pfam" id="PF09424">
    <property type="entry name" value="YqeY"/>
    <property type="match status" value="1"/>
</dbReference>
<dbReference type="GO" id="GO:0016884">
    <property type="term" value="F:carbon-nitrogen ligase activity, with glutamine as amido-N-donor"/>
    <property type="evidence" value="ECO:0007669"/>
    <property type="project" value="InterPro"/>
</dbReference>
<dbReference type="AlphaFoldDB" id="A0A932YXK4"/>
<dbReference type="PANTHER" id="PTHR28055:SF1">
    <property type="entry name" value="ALTERED INHERITANCE OF MITOCHONDRIA PROTEIN 41, MITOCHONDRIAL"/>
    <property type="match status" value="1"/>
</dbReference>
<dbReference type="InterPro" id="IPR023168">
    <property type="entry name" value="GatB_Yqey_C_2"/>
</dbReference>
<dbReference type="Gene3D" id="1.10.1510.10">
    <property type="entry name" value="Uncharacterised protein YqeY/AIM41 PF09424, N-terminal domain"/>
    <property type="match status" value="1"/>
</dbReference>
<dbReference type="InterPro" id="IPR003789">
    <property type="entry name" value="Asn/Gln_tRNA_amidoTrase-B-like"/>
</dbReference>
<evidence type="ECO:0000313" key="2">
    <source>
        <dbReference type="Proteomes" id="UP000704960"/>
    </source>
</evidence>
<protein>
    <submittedName>
        <fullName evidence="1">GatB/YqeY domain-containing protein</fullName>
    </submittedName>
</protein>
<dbReference type="InterPro" id="IPR019004">
    <property type="entry name" value="YqeY/Aim41"/>
</dbReference>
<dbReference type="InterPro" id="IPR042184">
    <property type="entry name" value="YqeY/Aim41_N"/>
</dbReference>
<proteinExistence type="predicted"/>
<comment type="caution">
    <text evidence="1">The sequence shown here is derived from an EMBL/GenBank/DDBJ whole genome shotgun (WGS) entry which is preliminary data.</text>
</comment>
<name>A0A932YXK4_9BACT</name>
<gene>
    <name evidence="1" type="ORF">HY474_00365</name>
</gene>
<dbReference type="Gene3D" id="1.10.10.410">
    <property type="match status" value="1"/>
</dbReference>
<dbReference type="Proteomes" id="UP000704960">
    <property type="component" value="Unassembled WGS sequence"/>
</dbReference>
<dbReference type="PANTHER" id="PTHR28055">
    <property type="entry name" value="ALTERED INHERITANCE OF MITOCHONDRIA PROTEIN 41, MITOCHONDRIAL"/>
    <property type="match status" value="1"/>
</dbReference>
<sequence>MLKTQIDAALQQALKSRDALRLSAFRMLSAALHNREIEKRTKAGAGEDVPLTEEEIIQVIRSEVKKRHDAVEAYERGGRPDAAAKERAEADILSALLPAELSDSELLAFVAEGKVAIGAVSLKEFGKLMGWVMQRVGSRASGDRVSAIIKKELGA</sequence>
<reference evidence="1" key="1">
    <citation type="submission" date="2020-07" db="EMBL/GenBank/DDBJ databases">
        <title>Huge and variable diversity of episymbiotic CPR bacteria and DPANN archaea in groundwater ecosystems.</title>
        <authorList>
            <person name="He C.Y."/>
            <person name="Keren R."/>
            <person name="Whittaker M."/>
            <person name="Farag I.F."/>
            <person name="Doudna J."/>
            <person name="Cate J.H.D."/>
            <person name="Banfield J.F."/>
        </authorList>
    </citation>
    <scope>NUCLEOTIDE SEQUENCE</scope>
    <source>
        <strain evidence="1">NC_groundwater_1226_Ag_S-0.1um_59_124</strain>
    </source>
</reference>
<dbReference type="SUPFAM" id="SSF89095">
    <property type="entry name" value="GatB/YqeY motif"/>
    <property type="match status" value="1"/>
</dbReference>